<evidence type="ECO:0000313" key="2">
    <source>
        <dbReference type="EMBL" id="AII17042.1"/>
    </source>
</evidence>
<keyword evidence="1" id="KW-0175">Coiled coil</keyword>
<proteinExistence type="predicted"/>
<evidence type="ECO:0000313" key="3">
    <source>
        <dbReference type="Proteomes" id="UP000028667"/>
    </source>
</evidence>
<dbReference type="KEGG" id="vg:20041534"/>
<dbReference type="RefSeq" id="YP_009052434.1">
    <property type="nucleotide sequence ID" value="NC_024697.1"/>
</dbReference>
<feature type="coiled-coil region" evidence="1">
    <location>
        <begin position="6"/>
        <end position="40"/>
    </location>
</feature>
<protein>
    <submittedName>
        <fullName evidence="2">Uncharacterized protein</fullName>
    </submittedName>
</protein>
<gene>
    <name evidence="2" type="ORF">AaV_365</name>
</gene>
<name>A0A076FH27_9VIRU</name>
<dbReference type="EMBL" id="KJ645900">
    <property type="protein sequence ID" value="AII17042.1"/>
    <property type="molecule type" value="Genomic_DNA"/>
</dbReference>
<evidence type="ECO:0000256" key="1">
    <source>
        <dbReference type="SAM" id="Coils"/>
    </source>
</evidence>
<keyword evidence="3" id="KW-1185">Reference proteome</keyword>
<accession>A0A076FH27</accession>
<sequence>MFFTMKSKKSKEIEKLHQEKEELLEAVKYLKDLNKAYSEEHQCTLRCFTKLLNGDIFKDEFREQIDDIRNSNVDNLKWYKQRMEYANVRAEYYQKWLS</sequence>
<dbReference type="Proteomes" id="UP000028667">
    <property type="component" value="Segment"/>
</dbReference>
<reference evidence="2 3" key="1">
    <citation type="journal article" date="2014" name="Virology">
        <title>Genome of brown tide virus (AaV), the little giant of the Megaviridae, elucidates NCLDV genome expansion and host-virus coevolution.</title>
        <authorList>
            <person name="Moniruzzaman M."/>
            <person name="LeCleir G.R."/>
            <person name="Brown C.M."/>
            <person name="Gobler C.J."/>
            <person name="Bidle K.D."/>
            <person name="Wilson W.H."/>
            <person name="Wilhelm S.W."/>
        </authorList>
    </citation>
    <scope>NUCLEOTIDE SEQUENCE [LARGE SCALE GENOMIC DNA]</scope>
    <source>
        <strain evidence="2">BtV-01</strain>
    </source>
</reference>
<organism evidence="2 3">
    <name type="scientific">Aureococcus anophagefferens virus</name>
    <dbReference type="NCBI Taxonomy" id="1474867"/>
    <lineage>
        <taxon>Viruses</taxon>
        <taxon>Varidnaviria</taxon>
        <taxon>Bamfordvirae</taxon>
        <taxon>Nucleocytoviricota</taxon>
        <taxon>Megaviricetes</taxon>
        <taxon>Imitervirales</taxon>
        <taxon>Schizomimiviridae</taxon>
        <taxon>Kratosvirus</taxon>
        <taxon>Kratosvirus quantuckense</taxon>
    </lineage>
</organism>
<dbReference type="GeneID" id="20041534"/>